<dbReference type="AlphaFoldDB" id="A0A2T2WH29"/>
<dbReference type="Proteomes" id="UP000241848">
    <property type="component" value="Unassembled WGS sequence"/>
</dbReference>
<sequence>MITLTAQAADQEVLEWIHSLKGSTSLLVRGRYTHALYLQGGSKPLVLLSCDQPVGPFSVVVSSPSFGREWGDVGVVEQGRIVVGSRTVRLDQTQPYRTMLVSREPWHPLATNEVMRTIWPGQDVLSHVPNQDIRQRLHRHVEQLLNGLKADDTGLIRRGLAALIGLGPGATPAGDDILVGLLVSFSVHRPEWAQQIRANAPDLAELGTLTTLASVVELVAAMNGRVFSVMNDVVRWLVSPQFDDWSCVTRLTQSGHTSGRDMLAGMMFGASAASKHGGRGA</sequence>
<gene>
    <name evidence="2" type="ORF">C7B45_10495</name>
</gene>
<organism evidence="2 3">
    <name type="scientific">Sulfobacillus acidophilus</name>
    <dbReference type="NCBI Taxonomy" id="53633"/>
    <lineage>
        <taxon>Bacteria</taxon>
        <taxon>Bacillati</taxon>
        <taxon>Bacillota</taxon>
        <taxon>Clostridia</taxon>
        <taxon>Eubacteriales</taxon>
        <taxon>Clostridiales Family XVII. Incertae Sedis</taxon>
        <taxon>Sulfobacillus</taxon>
    </lineage>
</organism>
<dbReference type="InterPro" id="IPR001849">
    <property type="entry name" value="PH_domain"/>
</dbReference>
<accession>A0A2T2WH29</accession>
<evidence type="ECO:0000259" key="1">
    <source>
        <dbReference type="PROSITE" id="PS50003"/>
    </source>
</evidence>
<evidence type="ECO:0000313" key="2">
    <source>
        <dbReference type="EMBL" id="PSR21536.1"/>
    </source>
</evidence>
<comment type="caution">
    <text evidence="2">The sequence shown here is derived from an EMBL/GenBank/DDBJ whole genome shotgun (WGS) entry which is preliminary data.</text>
</comment>
<dbReference type="InterPro" id="IPR021530">
    <property type="entry name" value="AllH-like"/>
</dbReference>
<feature type="domain" description="PH" evidence="1">
    <location>
        <begin position="1"/>
        <end position="25"/>
    </location>
</feature>
<dbReference type="PROSITE" id="PS50003">
    <property type="entry name" value="PH_DOMAIN"/>
    <property type="match status" value="1"/>
</dbReference>
<reference evidence="2 3" key="1">
    <citation type="journal article" date="2014" name="BMC Genomics">
        <title>Comparison of environmental and isolate Sulfobacillus genomes reveals diverse carbon, sulfur, nitrogen, and hydrogen metabolisms.</title>
        <authorList>
            <person name="Justice N.B."/>
            <person name="Norman A."/>
            <person name="Brown C.T."/>
            <person name="Singh A."/>
            <person name="Thomas B.C."/>
            <person name="Banfield J.F."/>
        </authorList>
    </citation>
    <scope>NUCLEOTIDE SEQUENCE [LARGE SCALE GENOMIC DNA]</scope>
    <source>
        <strain evidence="2">AMDSBA3</strain>
    </source>
</reference>
<dbReference type="EMBL" id="PXYV01000032">
    <property type="protein sequence ID" value="PSR21536.1"/>
    <property type="molecule type" value="Genomic_DNA"/>
</dbReference>
<evidence type="ECO:0000313" key="3">
    <source>
        <dbReference type="Proteomes" id="UP000241848"/>
    </source>
</evidence>
<name>A0A2T2WH29_9FIRM</name>
<protein>
    <recommendedName>
        <fullName evidence="1">PH domain-containing protein</fullName>
    </recommendedName>
</protein>
<dbReference type="Pfam" id="PF11392">
    <property type="entry name" value="AllH"/>
    <property type="match status" value="1"/>
</dbReference>
<proteinExistence type="predicted"/>